<feature type="region of interest" description="Disordered" evidence="3">
    <location>
        <begin position="385"/>
        <end position="405"/>
    </location>
</feature>
<feature type="region of interest" description="Disordered" evidence="3">
    <location>
        <begin position="1373"/>
        <end position="1452"/>
    </location>
</feature>
<feature type="compositionally biased region" description="Acidic residues" evidence="3">
    <location>
        <begin position="1417"/>
        <end position="1428"/>
    </location>
</feature>
<feature type="compositionally biased region" description="Basic and acidic residues" evidence="3">
    <location>
        <begin position="1029"/>
        <end position="1039"/>
    </location>
</feature>
<name>A0ABD3QV53_9STRA</name>
<protein>
    <submittedName>
        <fullName evidence="4">Uncharacterized protein</fullName>
    </submittedName>
</protein>
<feature type="compositionally biased region" description="Low complexity" evidence="3">
    <location>
        <begin position="1172"/>
        <end position="1183"/>
    </location>
</feature>
<comment type="similarity">
    <text evidence="1">Belongs to the SAPS family.</text>
</comment>
<proteinExistence type="inferred from homology"/>
<evidence type="ECO:0000256" key="2">
    <source>
        <dbReference type="ARBA" id="ARBA00023306"/>
    </source>
</evidence>
<keyword evidence="2" id="KW-0131">Cell cycle</keyword>
<dbReference type="PANTHER" id="PTHR12634:SF8">
    <property type="entry name" value="FIERY MOUNTAIN, ISOFORM D"/>
    <property type="match status" value="1"/>
</dbReference>
<feature type="region of interest" description="Disordered" evidence="3">
    <location>
        <begin position="762"/>
        <end position="797"/>
    </location>
</feature>
<gene>
    <name evidence="4" type="ORF">HJC23_010274</name>
</gene>
<comment type="caution">
    <text evidence="4">The sequence shown here is derived from an EMBL/GenBank/DDBJ whole genome shotgun (WGS) entry which is preliminary data.</text>
</comment>
<accession>A0ABD3QV53</accession>
<reference evidence="4 5" key="1">
    <citation type="journal article" date="2020" name="G3 (Bethesda)">
        <title>Improved Reference Genome for Cyclotella cryptica CCMP332, a Model for Cell Wall Morphogenesis, Salinity Adaptation, and Lipid Production in Diatoms (Bacillariophyta).</title>
        <authorList>
            <person name="Roberts W.R."/>
            <person name="Downey K.M."/>
            <person name="Ruck E.C."/>
            <person name="Traller J.C."/>
            <person name="Alverson A.J."/>
        </authorList>
    </citation>
    <scope>NUCLEOTIDE SEQUENCE [LARGE SCALE GENOMIC DNA]</scope>
    <source>
        <strain evidence="4 5">CCMP332</strain>
    </source>
</reference>
<feature type="region of interest" description="Disordered" evidence="3">
    <location>
        <begin position="1150"/>
        <end position="1184"/>
    </location>
</feature>
<evidence type="ECO:0000313" key="4">
    <source>
        <dbReference type="EMBL" id="KAL3801930.1"/>
    </source>
</evidence>
<dbReference type="EMBL" id="JABMIG020000023">
    <property type="protein sequence ID" value="KAL3801930.1"/>
    <property type="molecule type" value="Genomic_DNA"/>
</dbReference>
<feature type="compositionally biased region" description="Polar residues" evidence="3">
    <location>
        <begin position="1394"/>
        <end position="1415"/>
    </location>
</feature>
<feature type="compositionally biased region" description="Polar residues" evidence="3">
    <location>
        <begin position="1127"/>
        <end position="1136"/>
    </location>
</feature>
<organism evidence="4 5">
    <name type="scientific">Cyclotella cryptica</name>
    <dbReference type="NCBI Taxonomy" id="29204"/>
    <lineage>
        <taxon>Eukaryota</taxon>
        <taxon>Sar</taxon>
        <taxon>Stramenopiles</taxon>
        <taxon>Ochrophyta</taxon>
        <taxon>Bacillariophyta</taxon>
        <taxon>Coscinodiscophyceae</taxon>
        <taxon>Thalassiosirophycidae</taxon>
        <taxon>Stephanodiscales</taxon>
        <taxon>Stephanodiscaceae</taxon>
        <taxon>Cyclotella</taxon>
    </lineage>
</organism>
<dbReference type="InterPro" id="IPR007587">
    <property type="entry name" value="SAPS"/>
</dbReference>
<feature type="region of interest" description="Disordered" evidence="3">
    <location>
        <begin position="994"/>
        <end position="1039"/>
    </location>
</feature>
<feature type="compositionally biased region" description="Acidic residues" evidence="3">
    <location>
        <begin position="1381"/>
        <end position="1390"/>
    </location>
</feature>
<evidence type="ECO:0000256" key="1">
    <source>
        <dbReference type="ARBA" id="ARBA00006180"/>
    </source>
</evidence>
<evidence type="ECO:0000256" key="3">
    <source>
        <dbReference type="SAM" id="MobiDB-lite"/>
    </source>
</evidence>
<feature type="region of interest" description="Disordered" evidence="3">
    <location>
        <begin position="219"/>
        <end position="244"/>
    </location>
</feature>
<feature type="compositionally biased region" description="Low complexity" evidence="3">
    <location>
        <begin position="994"/>
        <end position="1007"/>
    </location>
</feature>
<evidence type="ECO:0000313" key="5">
    <source>
        <dbReference type="Proteomes" id="UP001516023"/>
    </source>
</evidence>
<feature type="region of interest" description="Disordered" evidence="3">
    <location>
        <begin position="1"/>
        <end position="30"/>
    </location>
</feature>
<keyword evidence="5" id="KW-1185">Reference proteome</keyword>
<dbReference type="Proteomes" id="UP001516023">
    <property type="component" value="Unassembled WGS sequence"/>
</dbReference>
<feature type="region of interest" description="Disordered" evidence="3">
    <location>
        <begin position="1113"/>
        <end position="1136"/>
    </location>
</feature>
<dbReference type="PANTHER" id="PTHR12634">
    <property type="entry name" value="SIT4 YEAST -ASSOCIATING PROTEIN-RELATED"/>
    <property type="match status" value="1"/>
</dbReference>
<sequence>MFVPEWPSTGDHGQQEHNNPSGSGIEPGKEISVGAEMNHDLNGFDPFGLNKDTSDQTNIDAIELTHDQATGITSVTKEDSVTDAHLGEEEGDAMDQCAMWNASLPNEDKMDINHDIHTNNATVLSSFGGGDIWSTEAFAFESPLKDLLDSNNFRLVDLLAQDELLQELRGCEARLIEYFSKPEVVAGLVECMICEIPYKNEERGKERWCREELERRAQVKEEMQRSRPAGSASFNESNDDVDSDCWRERHAPTVLATDETNNDPHIEASWNSPVKIPSFMTPEHELAIEEQRSPEEEYDLRYVRYPYMACEVLCSDVGATLDVLVNGYEHIIDDDDDSLLNYNTGGVRMQETKNIEEEEIYDNISVYLDEKPNCDVSLEPTLNEDQQLGYSQQLNPPPTPRNKRTPQRRILDLLFSVLIDTPSSCLDDRRAGYFEKILVLLFRKHSQTMSDYMNTSYVVTSKSAEVAKHLLCTEESTNNEESAYVSLLPSLDSLGSEDGCQILPSTLNQTFTSSNLLPLSSVHTHAPPMLMCALFDHLHSHSIMHIIQRLLIPSTARQQKSTKEVQDETVVGCDTDNPNSAINHQFMNNISQINDAGKQNQSTNVDDDEMADDDLENALNHLFQCDWPAQPSHALELLLSRLEGNTEPFLLKFKFPVGYNEFRSNEDRETLTNDSEKYDAKLSCSQHASEILISIIQNSPLDSPVLISLSSEQCLSRILELMNEPQVFTPHETIMTYAMTVLENLILQLGGYGAVSTPAVPCTSGVQSPSSPPPSLRDTDKSFSLTELGPHTPATSPSAAEVIHSAATPAALIRHLPGILEELSALLVHPATKMWTIPTQYTHCEPRPILGTVRLRILRLIESLVFLGDPTVDLLLQQSDCLECCLDLFWNFEWCSMLHQTVSNLLVHVFEGGNRRARLQDYFIVRCRLLEKLMDSFSDDCFAADAGSGNEELKENKAENGTDDKAKIESSAEFDDNLIAMKILYQDHVTSSIESLDGSESDSSLSGRRVDTDDGDAVPYVSEDDVESALEKEEQDKETTDVTYRLASVSNNSEHHTRAAEVLCKSRKTIPIAESRKDEKFSFRRGYMGHVIIICQAVANACNKVLQTNDDSNPLGISKEEEPLQNHPMTQHSSQDAEFECAAFRTVTDGNSPKSLKRKDRSPVRIGDDTEPISPITETPSTPYEVESLTQSSLDYHWRQEMNVPHILLTLRQHPLFDKWQSFTASTLASEIMVQSSPLGGQHMTKDSGASVGSDSKNRFITVIDDDSDNDFLGGDHGVFSGIAIGEIDMDENDLDIAAQMMDSLSLGPSSGDAGPDPQPIGHNRRNHVIGGGMRLGSEENMNVQERNIGNFGSLIQSNSSLGTKEYVYDDPLGRVRPFENDDSSDEDDMAFPPNSSNVCKGSSEFNKTSLNKSGSTDEDEEEEDDDDIPRVMDLFTGNFSDNFADNPPAEGFNSDDVGWANFDDAFALDDAFTGRR</sequence>
<feature type="compositionally biased region" description="Polar residues" evidence="3">
    <location>
        <begin position="385"/>
        <end position="394"/>
    </location>
</feature>